<dbReference type="Pfam" id="PF00400">
    <property type="entry name" value="WD40"/>
    <property type="match status" value="2"/>
</dbReference>
<feature type="domain" description="Novel STAND NTPase 1" evidence="4">
    <location>
        <begin position="49"/>
        <end position="431"/>
    </location>
</feature>
<accession>K9VZF0</accession>
<evidence type="ECO:0000256" key="2">
    <source>
        <dbReference type="ARBA" id="ARBA00022737"/>
    </source>
</evidence>
<dbReference type="PROSITE" id="PS50294">
    <property type="entry name" value="WD_REPEATS_REGION"/>
    <property type="match status" value="2"/>
</dbReference>
<protein>
    <submittedName>
        <fullName evidence="5">WD40 repeat-containing protein</fullName>
    </submittedName>
</protein>
<keyword evidence="1 3" id="KW-0853">WD repeat</keyword>
<dbReference type="SMART" id="SM00320">
    <property type="entry name" value="WD40"/>
    <property type="match status" value="2"/>
</dbReference>
<dbReference type="EMBL" id="CP003620">
    <property type="protein sequence ID" value="AFZ13498.1"/>
    <property type="molecule type" value="Genomic_DNA"/>
</dbReference>
<dbReference type="SUPFAM" id="SSF50978">
    <property type="entry name" value="WD40 repeat-like"/>
    <property type="match status" value="1"/>
</dbReference>
<feature type="repeat" description="WD" evidence="3">
    <location>
        <begin position="598"/>
        <end position="631"/>
    </location>
</feature>
<dbReference type="eggNOG" id="COG1672">
    <property type="taxonomic scope" value="Bacteria"/>
</dbReference>
<dbReference type="STRING" id="1173022.Cri9333_2640"/>
<dbReference type="InterPro" id="IPR001680">
    <property type="entry name" value="WD40_rpt"/>
</dbReference>
<evidence type="ECO:0000256" key="1">
    <source>
        <dbReference type="ARBA" id="ARBA00022574"/>
    </source>
</evidence>
<dbReference type="RefSeq" id="WP_015203612.1">
    <property type="nucleotide sequence ID" value="NC_019753.1"/>
</dbReference>
<dbReference type="AlphaFoldDB" id="K9VZF0"/>
<keyword evidence="6" id="KW-1185">Reference proteome</keyword>
<dbReference type="Pfam" id="PF20703">
    <property type="entry name" value="nSTAND1"/>
    <property type="match status" value="1"/>
</dbReference>
<dbReference type="PROSITE" id="PS00678">
    <property type="entry name" value="WD_REPEATS_1"/>
    <property type="match status" value="2"/>
</dbReference>
<name>K9VZF0_9CYAN</name>
<evidence type="ECO:0000259" key="4">
    <source>
        <dbReference type="Pfam" id="PF20703"/>
    </source>
</evidence>
<keyword evidence="2" id="KW-0677">Repeat</keyword>
<dbReference type="eggNOG" id="COG2319">
    <property type="taxonomic scope" value="Bacteria"/>
</dbReference>
<dbReference type="Proteomes" id="UP000010472">
    <property type="component" value="Chromosome"/>
</dbReference>
<evidence type="ECO:0000313" key="5">
    <source>
        <dbReference type="EMBL" id="AFZ13498.1"/>
    </source>
</evidence>
<dbReference type="HOGENOM" id="CLU_002352_3_0_3"/>
<organism evidence="5 6">
    <name type="scientific">Crinalium epipsammum PCC 9333</name>
    <dbReference type="NCBI Taxonomy" id="1173022"/>
    <lineage>
        <taxon>Bacteria</taxon>
        <taxon>Bacillati</taxon>
        <taxon>Cyanobacteriota</taxon>
        <taxon>Cyanophyceae</taxon>
        <taxon>Gomontiellales</taxon>
        <taxon>Gomontiellaceae</taxon>
        <taxon>Crinalium</taxon>
    </lineage>
</organism>
<dbReference type="InterPro" id="IPR019775">
    <property type="entry name" value="WD40_repeat_CS"/>
</dbReference>
<dbReference type="InterPro" id="IPR027417">
    <property type="entry name" value="P-loop_NTPase"/>
</dbReference>
<dbReference type="OrthoDB" id="464342at2"/>
<sequence length="669" mass="75477">MTENPSRVTTKGDVLGVAGTNAGTVNITYISRTSSDTEIHARKLNKSSPYKGLVKFDADDKDKFFGRDHWIIELTDYLEKNNVLLLLGASGSGKSSLIQAGLIPKLKEQHGYEELVNLTFVPDINAFESFYVCLKPRYGQSEAKLAQAVKEDTLVKVVQSLKQDAQWLIFIDQFEELFTRTPKTERDIFIKSLIQLIENSDASVKIILTMRADFLDRLSPYPDLGKVHDRYSRMLTEMDDIDLRLAIAEPAARNGVTFEQGLIDQIIADFHQQAGSLPLLQYTLNLLWKNDDIQDQVLNSKTYQNLGGLTGALQQQANKIYNQFNEQQKKAAEQIFIGLIELVGKEPVSRRADKPIFEQDGTQKEVLYKLIDNRLLVSKIEDGKAKVEVAHEALLRSWKVLQDLIRYKEEIIVLRNRLSADAKEWDELRKQDPRKAINALILNVPKLTKIINLAKEKSLPNLDALTTEFIQASIKYQNQVQKIEAERKQREVSTELSLANSLGRYSSSLFDTHHELEAFVEAIKAGKILHKHKATDGQVISALFKIVVEGREYNRLEGHDNYVISVSFSPDGKTLASSSADCTIKLWDVETGKEIRTLTGHEDSVSSVSFSPDGKTLASGSSDKTIKLWDIGLDSLMKLSWDRVRNYLTYNPNVSESDRHLCDGIGTEK</sequence>
<evidence type="ECO:0000313" key="6">
    <source>
        <dbReference type="Proteomes" id="UP000010472"/>
    </source>
</evidence>
<dbReference type="Gene3D" id="2.130.10.10">
    <property type="entry name" value="YVTN repeat-like/Quinoprotein amine dehydrogenase"/>
    <property type="match status" value="1"/>
</dbReference>
<dbReference type="PANTHER" id="PTHR22847:SF637">
    <property type="entry name" value="WD REPEAT DOMAIN 5B"/>
    <property type="match status" value="1"/>
</dbReference>
<proteinExistence type="predicted"/>
<dbReference type="Gene3D" id="3.40.50.300">
    <property type="entry name" value="P-loop containing nucleotide triphosphate hydrolases"/>
    <property type="match status" value="1"/>
</dbReference>
<dbReference type="KEGG" id="cep:Cri9333_2640"/>
<dbReference type="SUPFAM" id="SSF52540">
    <property type="entry name" value="P-loop containing nucleoside triphosphate hydrolases"/>
    <property type="match status" value="1"/>
</dbReference>
<feature type="repeat" description="WD" evidence="3">
    <location>
        <begin position="556"/>
        <end position="597"/>
    </location>
</feature>
<gene>
    <name evidence="5" type="ORF">Cri9333_2640</name>
</gene>
<dbReference type="PROSITE" id="PS50082">
    <property type="entry name" value="WD_REPEATS_2"/>
    <property type="match status" value="2"/>
</dbReference>
<evidence type="ECO:0000256" key="3">
    <source>
        <dbReference type="PROSITE-ProRule" id="PRU00221"/>
    </source>
</evidence>
<dbReference type="PATRIC" id="fig|1173022.3.peg.2859"/>
<dbReference type="InterPro" id="IPR049052">
    <property type="entry name" value="nSTAND1"/>
</dbReference>
<dbReference type="InterPro" id="IPR036322">
    <property type="entry name" value="WD40_repeat_dom_sf"/>
</dbReference>
<dbReference type="PANTHER" id="PTHR22847">
    <property type="entry name" value="WD40 REPEAT PROTEIN"/>
    <property type="match status" value="1"/>
</dbReference>
<dbReference type="InterPro" id="IPR015943">
    <property type="entry name" value="WD40/YVTN_repeat-like_dom_sf"/>
</dbReference>
<reference evidence="5 6" key="1">
    <citation type="submission" date="2012-06" db="EMBL/GenBank/DDBJ databases">
        <title>Finished chromosome of genome of Crinalium epipsammum PCC 9333.</title>
        <authorList>
            <consortium name="US DOE Joint Genome Institute"/>
            <person name="Gugger M."/>
            <person name="Coursin T."/>
            <person name="Rippka R."/>
            <person name="Tandeau De Marsac N."/>
            <person name="Huntemann M."/>
            <person name="Wei C.-L."/>
            <person name="Han J."/>
            <person name="Detter J.C."/>
            <person name="Han C."/>
            <person name="Tapia R."/>
            <person name="Davenport K."/>
            <person name="Daligault H."/>
            <person name="Erkkila T."/>
            <person name="Gu W."/>
            <person name="Munk A.C.C."/>
            <person name="Teshima H."/>
            <person name="Xu Y."/>
            <person name="Chain P."/>
            <person name="Chen A."/>
            <person name="Krypides N."/>
            <person name="Mavromatis K."/>
            <person name="Markowitz V."/>
            <person name="Szeto E."/>
            <person name="Ivanova N."/>
            <person name="Mikhailova N."/>
            <person name="Ovchinnikova G."/>
            <person name="Pagani I."/>
            <person name="Pati A."/>
            <person name="Goodwin L."/>
            <person name="Peters L."/>
            <person name="Pitluck S."/>
            <person name="Woyke T."/>
            <person name="Kerfeld C."/>
        </authorList>
    </citation>
    <scope>NUCLEOTIDE SEQUENCE [LARGE SCALE GENOMIC DNA]</scope>
    <source>
        <strain evidence="5 6">PCC 9333</strain>
    </source>
</reference>